<proteinExistence type="predicted"/>
<protein>
    <submittedName>
        <fullName evidence="2">Phosphopantothenate--cysteine ligase cab2</fullName>
        <ecNumber evidence="2">6.3.2.51</ecNumber>
    </submittedName>
</protein>
<keyword evidence="3" id="KW-1185">Reference proteome</keyword>
<sequence length="459" mass="50148">MAQPIFPSSFASSPSQSLCLDSQPDSASSQLSLSLSFNVARRSDSGDSDPDSASASGSPVSDAGPSPLSNASSSFSSFSSFSSSLPAMATPAPTTAEAFAAEDVYFGENPPPRNLEVHAALARAFIGAHAAGGRRVVLVTSGGTTVPLERQTVRYIDNFSAGTRGATSAEYFLEAGYAVIFLHRQFSLLPYSRHYSHATDCFLDFLTETPGGGPIAVRPEDEDKMRGVLRKYRQARDNNMLLTLPFVTIVDYLHELREIARLMRPLGPAGLLYLAAAVSDFFVPPDRLAEHKIQSTNAMNINTEDKPEDEETFDNFDSSPSVPRSKRLIVDLDPVPKFLKNLVDGWAPEGMIVSFKLETDPAILVHKARYSLDRYQHHLVIGNLLSTRKWEVVFVSPGRADNWVRVPRDGGWGEAELRPLRADELPRDDPGVEIEGLIIPAVKELHEEHIKGVERLAAV</sequence>
<feature type="compositionally biased region" description="Low complexity" evidence="1">
    <location>
        <begin position="51"/>
        <end position="68"/>
    </location>
</feature>
<organism evidence="2 3">
    <name type="scientific">Neonectria magnoliae</name>
    <dbReference type="NCBI Taxonomy" id="2732573"/>
    <lineage>
        <taxon>Eukaryota</taxon>
        <taxon>Fungi</taxon>
        <taxon>Dikarya</taxon>
        <taxon>Ascomycota</taxon>
        <taxon>Pezizomycotina</taxon>
        <taxon>Sordariomycetes</taxon>
        <taxon>Hypocreomycetidae</taxon>
        <taxon>Hypocreales</taxon>
        <taxon>Nectriaceae</taxon>
        <taxon>Neonectria</taxon>
    </lineage>
</organism>
<accession>A0ABR1H054</accession>
<dbReference type="PANTHER" id="PTHR12290">
    <property type="entry name" value="CORNICHON-RELATED"/>
    <property type="match status" value="1"/>
</dbReference>
<dbReference type="Gene3D" id="3.40.50.10300">
    <property type="entry name" value="CoaB-like"/>
    <property type="match status" value="1"/>
</dbReference>
<dbReference type="GO" id="GO:0016874">
    <property type="term" value="F:ligase activity"/>
    <property type="evidence" value="ECO:0007669"/>
    <property type="project" value="UniProtKB-KW"/>
</dbReference>
<dbReference type="SUPFAM" id="SSF102645">
    <property type="entry name" value="CoaB-like"/>
    <property type="match status" value="1"/>
</dbReference>
<feature type="region of interest" description="Disordered" evidence="1">
    <location>
        <begin position="40"/>
        <end position="68"/>
    </location>
</feature>
<reference evidence="2 3" key="1">
    <citation type="journal article" date="2025" name="Microbiol. Resour. Announc.">
        <title>Draft genome sequences for Neonectria magnoliae and Neonectria punicea, canker pathogens of Liriodendron tulipifera and Acer saccharum in West Virginia.</title>
        <authorList>
            <person name="Petronek H.M."/>
            <person name="Kasson M.T."/>
            <person name="Metheny A.M."/>
            <person name="Stauder C.M."/>
            <person name="Lovett B."/>
            <person name="Lynch S.C."/>
            <person name="Garnas J.R."/>
            <person name="Kasson L.R."/>
            <person name="Stajich J.E."/>
        </authorList>
    </citation>
    <scope>NUCLEOTIDE SEQUENCE [LARGE SCALE GENOMIC DNA]</scope>
    <source>
        <strain evidence="2 3">NRRL 64651</strain>
    </source>
</reference>
<evidence type="ECO:0000256" key="1">
    <source>
        <dbReference type="SAM" id="MobiDB-lite"/>
    </source>
</evidence>
<evidence type="ECO:0000313" key="3">
    <source>
        <dbReference type="Proteomes" id="UP001498421"/>
    </source>
</evidence>
<feature type="region of interest" description="Disordered" evidence="1">
    <location>
        <begin position="1"/>
        <end position="28"/>
    </location>
</feature>
<name>A0ABR1H054_9HYPO</name>
<dbReference type="Proteomes" id="UP001498421">
    <property type="component" value="Unassembled WGS sequence"/>
</dbReference>
<comment type="caution">
    <text evidence="2">The sequence shown here is derived from an EMBL/GenBank/DDBJ whole genome shotgun (WGS) entry which is preliminary data.</text>
</comment>
<dbReference type="InterPro" id="IPR035929">
    <property type="entry name" value="CoaB-like_sf"/>
</dbReference>
<evidence type="ECO:0000313" key="2">
    <source>
        <dbReference type="EMBL" id="KAK7414458.1"/>
    </source>
</evidence>
<keyword evidence="2" id="KW-0436">Ligase</keyword>
<gene>
    <name evidence="2" type="primary">CAB2</name>
    <name evidence="2" type="ORF">QQZ08_012537</name>
</gene>
<dbReference type="EC" id="6.3.2.51" evidence="2"/>
<dbReference type="EMBL" id="JAZAVK010000304">
    <property type="protein sequence ID" value="KAK7414458.1"/>
    <property type="molecule type" value="Genomic_DNA"/>
</dbReference>